<feature type="transmembrane region" description="Helical" evidence="5">
    <location>
        <begin position="58"/>
        <end position="79"/>
    </location>
</feature>
<comment type="caution">
    <text evidence="7">The sequence shown here is derived from an EMBL/GenBank/DDBJ whole genome shotgun (WGS) entry which is preliminary data.</text>
</comment>
<evidence type="ECO:0000256" key="5">
    <source>
        <dbReference type="SAM" id="Phobius"/>
    </source>
</evidence>
<dbReference type="Pfam" id="PF07690">
    <property type="entry name" value="MFS_1"/>
    <property type="match status" value="1"/>
</dbReference>
<dbReference type="InterPro" id="IPR036259">
    <property type="entry name" value="MFS_trans_sf"/>
</dbReference>
<evidence type="ECO:0000256" key="1">
    <source>
        <dbReference type="ARBA" id="ARBA00004141"/>
    </source>
</evidence>
<name>A0A9W4HIG5_PENOL</name>
<evidence type="ECO:0000313" key="8">
    <source>
        <dbReference type="Proteomes" id="UP001153618"/>
    </source>
</evidence>
<proteinExistence type="predicted"/>
<dbReference type="InterPro" id="IPR011701">
    <property type="entry name" value="MFS"/>
</dbReference>
<feature type="transmembrane region" description="Helical" evidence="5">
    <location>
        <begin position="124"/>
        <end position="144"/>
    </location>
</feature>
<comment type="subcellular location">
    <subcellularLocation>
        <location evidence="1">Membrane</location>
        <topology evidence="1">Multi-pass membrane protein</topology>
    </subcellularLocation>
</comment>
<evidence type="ECO:0000313" key="7">
    <source>
        <dbReference type="EMBL" id="CAG8025618.1"/>
    </source>
</evidence>
<evidence type="ECO:0000256" key="4">
    <source>
        <dbReference type="ARBA" id="ARBA00023136"/>
    </source>
</evidence>
<dbReference type="GO" id="GO:0000297">
    <property type="term" value="F:spermine transmembrane transporter activity"/>
    <property type="evidence" value="ECO:0007669"/>
    <property type="project" value="TreeGrafter"/>
</dbReference>
<evidence type="ECO:0000256" key="2">
    <source>
        <dbReference type="ARBA" id="ARBA00022692"/>
    </source>
</evidence>
<keyword evidence="2 5" id="KW-0812">Transmembrane</keyword>
<dbReference type="AlphaFoldDB" id="A0A9W4HIG5"/>
<keyword evidence="8" id="KW-1185">Reference proteome</keyword>
<dbReference type="OrthoDB" id="3936150at2759"/>
<evidence type="ECO:0000256" key="3">
    <source>
        <dbReference type="ARBA" id="ARBA00022989"/>
    </source>
</evidence>
<dbReference type="PANTHER" id="PTHR23502:SF38">
    <property type="entry name" value="POLYAMINE TRANSPORTER 4"/>
    <property type="match status" value="1"/>
</dbReference>
<dbReference type="GO" id="GO:0015606">
    <property type="term" value="F:spermidine transmembrane transporter activity"/>
    <property type="evidence" value="ECO:0007669"/>
    <property type="project" value="TreeGrafter"/>
</dbReference>
<organism evidence="7 8">
    <name type="scientific">Penicillium olsonii</name>
    <dbReference type="NCBI Taxonomy" id="99116"/>
    <lineage>
        <taxon>Eukaryota</taxon>
        <taxon>Fungi</taxon>
        <taxon>Dikarya</taxon>
        <taxon>Ascomycota</taxon>
        <taxon>Pezizomycotina</taxon>
        <taxon>Eurotiomycetes</taxon>
        <taxon>Eurotiomycetidae</taxon>
        <taxon>Eurotiales</taxon>
        <taxon>Aspergillaceae</taxon>
        <taxon>Penicillium</taxon>
    </lineage>
</organism>
<protein>
    <recommendedName>
        <fullName evidence="6">Major facilitator superfamily (MFS) profile domain-containing protein</fullName>
    </recommendedName>
</protein>
<keyword evidence="4 5" id="KW-0472">Membrane</keyword>
<accession>A0A9W4HIG5</accession>
<dbReference type="Proteomes" id="UP001153618">
    <property type="component" value="Unassembled WGS sequence"/>
</dbReference>
<dbReference type="EMBL" id="CAJVOS010000015">
    <property type="protein sequence ID" value="CAG8025618.1"/>
    <property type="molecule type" value="Genomic_DNA"/>
</dbReference>
<feature type="domain" description="Major facilitator superfamily (MFS) profile" evidence="6">
    <location>
        <begin position="60"/>
        <end position="204"/>
    </location>
</feature>
<dbReference type="PROSITE" id="PS50850">
    <property type="entry name" value="MFS"/>
    <property type="match status" value="1"/>
</dbReference>
<feature type="transmembrane region" description="Helical" evidence="5">
    <location>
        <begin position="151"/>
        <end position="170"/>
    </location>
</feature>
<sequence>MTPTEDMEAHSNDTAHTSTCKDVDHFGHNLTLKESYSQGLDWDNDPVNPYNWSLAHKFLQVVMISSAGLTASLGVSIVSPAHQELMKEFGVSSTQAVLPLSLYVWALGLGPIVGGPLSETVGRYPVFIGAMLFGALFTMGAGFCHSFAGVCILRFLAGFCYGPTLSISAGTINETFRPPDRAIPATLFILMPFLGPGLGFVLPS</sequence>
<dbReference type="PANTHER" id="PTHR23502">
    <property type="entry name" value="MAJOR FACILITATOR SUPERFAMILY"/>
    <property type="match status" value="1"/>
</dbReference>
<dbReference type="Gene3D" id="1.20.1250.20">
    <property type="entry name" value="MFS general substrate transporter like domains"/>
    <property type="match status" value="1"/>
</dbReference>
<keyword evidence="3 5" id="KW-1133">Transmembrane helix</keyword>
<reference evidence="7" key="1">
    <citation type="submission" date="2021-07" db="EMBL/GenBank/DDBJ databases">
        <authorList>
            <person name="Branca A.L. A."/>
        </authorList>
    </citation>
    <scope>NUCLEOTIDE SEQUENCE</scope>
</reference>
<evidence type="ECO:0000259" key="6">
    <source>
        <dbReference type="PROSITE" id="PS50850"/>
    </source>
</evidence>
<dbReference type="SUPFAM" id="SSF103473">
    <property type="entry name" value="MFS general substrate transporter"/>
    <property type="match status" value="1"/>
</dbReference>
<dbReference type="InterPro" id="IPR020846">
    <property type="entry name" value="MFS_dom"/>
</dbReference>
<dbReference type="GO" id="GO:0005886">
    <property type="term" value="C:plasma membrane"/>
    <property type="evidence" value="ECO:0007669"/>
    <property type="project" value="TreeGrafter"/>
</dbReference>
<feature type="transmembrane region" description="Helical" evidence="5">
    <location>
        <begin position="182"/>
        <end position="202"/>
    </location>
</feature>
<feature type="transmembrane region" description="Helical" evidence="5">
    <location>
        <begin position="100"/>
        <end position="118"/>
    </location>
</feature>
<gene>
    <name evidence="7" type="ORF">POLS_LOCUS2558</name>
</gene>